<evidence type="ECO:0008006" key="4">
    <source>
        <dbReference type="Google" id="ProtNLM"/>
    </source>
</evidence>
<dbReference type="Pfam" id="PF07963">
    <property type="entry name" value="N_methyl"/>
    <property type="match status" value="1"/>
</dbReference>
<dbReference type="Gene3D" id="3.30.700.10">
    <property type="entry name" value="Glycoprotein, Type 4 Pilin"/>
    <property type="match status" value="1"/>
</dbReference>
<evidence type="ECO:0000256" key="1">
    <source>
        <dbReference type="SAM" id="Phobius"/>
    </source>
</evidence>
<sequence length="214" mass="24689">MKNNRGFTIIELIVVLVVIGIIAGVALPRYAGSIESLNFKKKMSDIVFFFREARIKAISTAGTTCVALDLHNGYFWNEDKKVLQLPPEIQIFTNEIEARNEKTKTFEFYPNGTAQEEIVGFVCDKTTAILHVEPLGGLVYFRMNEEMDQIVRYARNSDVLNEEEILQRIPVDKKEDFDTLVEIVSDEETLDNDFYEDDTLYEEKEFSYEERGSE</sequence>
<dbReference type="SUPFAM" id="SSF54523">
    <property type="entry name" value="Pili subunits"/>
    <property type="match status" value="1"/>
</dbReference>
<dbReference type="Proteomes" id="UP000319783">
    <property type="component" value="Unassembled WGS sequence"/>
</dbReference>
<keyword evidence="1" id="KW-0472">Membrane</keyword>
<accession>A0A533Q780</accession>
<protein>
    <recommendedName>
        <fullName evidence="4">Prepilin-type N-terminal cleavage/methylation domain-containing protein</fullName>
    </recommendedName>
</protein>
<dbReference type="InterPro" id="IPR045584">
    <property type="entry name" value="Pilin-like"/>
</dbReference>
<dbReference type="EMBL" id="SULG01000098">
    <property type="protein sequence ID" value="TLD40478.1"/>
    <property type="molecule type" value="Genomic_DNA"/>
</dbReference>
<name>A0A533Q780_9BACT</name>
<reference evidence="2 3" key="1">
    <citation type="submission" date="2019-04" db="EMBL/GenBank/DDBJ databases">
        <title>Genome of a novel bacterium Candidatus Jettenia ecosi reconstructed from metagenome of an anammox bioreactor.</title>
        <authorList>
            <person name="Mardanov A.V."/>
            <person name="Beletsky A.V."/>
            <person name="Ravin N.V."/>
            <person name="Botchkova E.A."/>
            <person name="Litti Y.V."/>
            <person name="Nozhevnikova A.N."/>
        </authorList>
    </citation>
    <scope>NUCLEOTIDE SEQUENCE [LARGE SCALE GENOMIC DNA]</scope>
    <source>
        <strain evidence="2">J2</strain>
    </source>
</reference>
<evidence type="ECO:0000313" key="2">
    <source>
        <dbReference type="EMBL" id="TLD40478.1"/>
    </source>
</evidence>
<evidence type="ECO:0000313" key="3">
    <source>
        <dbReference type="Proteomes" id="UP000319783"/>
    </source>
</evidence>
<comment type="caution">
    <text evidence="2">The sequence shown here is derived from an EMBL/GenBank/DDBJ whole genome shotgun (WGS) entry which is preliminary data.</text>
</comment>
<proteinExistence type="predicted"/>
<organism evidence="2 3">
    <name type="scientific">Candidatus Jettenia ecosi</name>
    <dbReference type="NCBI Taxonomy" id="2494326"/>
    <lineage>
        <taxon>Bacteria</taxon>
        <taxon>Pseudomonadati</taxon>
        <taxon>Planctomycetota</taxon>
        <taxon>Candidatus Brocadiia</taxon>
        <taxon>Candidatus Brocadiales</taxon>
        <taxon>Candidatus Brocadiaceae</taxon>
        <taxon>Candidatus Jettenia</taxon>
    </lineage>
</organism>
<feature type="transmembrane region" description="Helical" evidence="1">
    <location>
        <begin position="12"/>
        <end position="31"/>
    </location>
</feature>
<dbReference type="InterPro" id="IPR012902">
    <property type="entry name" value="N_methyl_site"/>
</dbReference>
<keyword evidence="1" id="KW-0812">Transmembrane</keyword>
<gene>
    <name evidence="2" type="ORF">JETT_3262</name>
</gene>
<dbReference type="AlphaFoldDB" id="A0A533Q780"/>
<dbReference type="NCBIfam" id="TIGR02532">
    <property type="entry name" value="IV_pilin_GFxxxE"/>
    <property type="match status" value="1"/>
</dbReference>
<keyword evidence="1" id="KW-1133">Transmembrane helix</keyword>